<dbReference type="EMBL" id="JAPPUX010000003">
    <property type="protein sequence ID" value="MCY4727159.1"/>
    <property type="molecule type" value="Genomic_DNA"/>
</dbReference>
<dbReference type="PANTHER" id="PTHR20992:SF9">
    <property type="entry name" value="AT15442P-RELATED"/>
    <property type="match status" value="1"/>
</dbReference>
<dbReference type="InterPro" id="IPR005240">
    <property type="entry name" value="DUF389"/>
</dbReference>
<evidence type="ECO:0000313" key="4">
    <source>
        <dbReference type="Proteomes" id="UP001074726"/>
    </source>
</evidence>
<reference evidence="3" key="1">
    <citation type="submission" date="2022-08" db="EMBL/GenBank/DDBJ databases">
        <title>Genome sequencing of Nocardioides sp. STR2.</title>
        <authorList>
            <person name="So Y."/>
        </authorList>
    </citation>
    <scope>NUCLEOTIDE SEQUENCE</scope>
    <source>
        <strain evidence="3">STR2</strain>
    </source>
</reference>
<feature type="transmembrane region" description="Helical" evidence="2">
    <location>
        <begin position="176"/>
        <end position="201"/>
    </location>
</feature>
<dbReference type="RefSeq" id="WP_268112118.1">
    <property type="nucleotide sequence ID" value="NZ_JAPPUX010000003.1"/>
</dbReference>
<feature type="transmembrane region" description="Helical" evidence="2">
    <location>
        <begin position="117"/>
        <end position="135"/>
    </location>
</feature>
<feature type="transmembrane region" description="Helical" evidence="2">
    <location>
        <begin position="221"/>
        <end position="238"/>
    </location>
</feature>
<keyword evidence="2" id="KW-1133">Transmembrane helix</keyword>
<keyword evidence="2" id="KW-0472">Membrane</keyword>
<proteinExistence type="predicted"/>
<feature type="transmembrane region" description="Helical" evidence="2">
    <location>
        <begin position="245"/>
        <end position="269"/>
    </location>
</feature>
<sequence>MLLHLRLTVPRDVSDAVVELLRHDDRSANLTLSRGASLSPEGDLVECDVARELAGEVIGRLKALGLHESGGIVVTTPTSTPFAAARRLERVAPGDPDDAVIWDSVIENCWAASRPTVSYYLFFVLASLLAAIAVITDSSVLVIGAMVVGPEFGTVAAVATGLVFARHRLTGRALRLLLSGVVVSVVVVALLSLLGGLTGLITPEMVTRPRPQTGFIWHPDSWSFIVALIAGAAGVLAMTTARANAMVGVFISVTTIPAVGNLGLAIGVWTPSEIGGSAAQLAVNISGMVLAGVVVLVLQRLLWVRTLRAADRLFARGGPRPSDGGGGEVSAERRRAP</sequence>
<dbReference type="Proteomes" id="UP001074726">
    <property type="component" value="Unassembled WGS sequence"/>
</dbReference>
<evidence type="ECO:0000256" key="2">
    <source>
        <dbReference type="SAM" id="Phobius"/>
    </source>
</evidence>
<dbReference type="PANTHER" id="PTHR20992">
    <property type="entry name" value="AT15442P-RELATED"/>
    <property type="match status" value="1"/>
</dbReference>
<feature type="transmembrane region" description="Helical" evidence="2">
    <location>
        <begin position="281"/>
        <end position="303"/>
    </location>
</feature>
<evidence type="ECO:0000313" key="3">
    <source>
        <dbReference type="EMBL" id="MCY4727159.1"/>
    </source>
</evidence>
<gene>
    <name evidence="3" type="ORF">NYO98_12800</name>
</gene>
<accession>A0ABT4CDY7</accession>
<name>A0ABT4CDY7_9ACTN</name>
<feature type="transmembrane region" description="Helical" evidence="2">
    <location>
        <begin position="141"/>
        <end position="164"/>
    </location>
</feature>
<keyword evidence="2" id="KW-0812">Transmembrane</keyword>
<evidence type="ECO:0000256" key="1">
    <source>
        <dbReference type="SAM" id="MobiDB-lite"/>
    </source>
</evidence>
<dbReference type="Pfam" id="PF04087">
    <property type="entry name" value="DUF389"/>
    <property type="match status" value="1"/>
</dbReference>
<organism evidence="3 4">
    <name type="scientific">Nocardioides pini</name>
    <dbReference type="NCBI Taxonomy" id="2975053"/>
    <lineage>
        <taxon>Bacteria</taxon>
        <taxon>Bacillati</taxon>
        <taxon>Actinomycetota</taxon>
        <taxon>Actinomycetes</taxon>
        <taxon>Propionibacteriales</taxon>
        <taxon>Nocardioidaceae</taxon>
        <taxon>Nocardioides</taxon>
    </lineage>
</organism>
<protein>
    <submittedName>
        <fullName evidence="3">DUF389 domain-containing protein</fullName>
    </submittedName>
</protein>
<comment type="caution">
    <text evidence="3">The sequence shown here is derived from an EMBL/GenBank/DDBJ whole genome shotgun (WGS) entry which is preliminary data.</text>
</comment>
<keyword evidence="4" id="KW-1185">Reference proteome</keyword>
<feature type="region of interest" description="Disordered" evidence="1">
    <location>
        <begin position="318"/>
        <end position="337"/>
    </location>
</feature>